<sequence>MPPLMLDIQQQPPSPRGVTPESHYSESSFHDETEHFLRDAQAFVDLHDETSDLHDILHHSHRHRPAYKRPNLLQQSWRFVERLVLVLLVVIATTAATFASGLRLSEWGHYGQQRCGPNLYDQHGYIFRKQNKGGETDIRWIPYTPDNTYTSEFESVADIYNTSVNPSAADLAASPPAYSTLLEVDLKSPLLSFARNKTIVLIGDSHDRKNLQSLCSRVPGAIEHGTDGHHNWTCSLPSLGTHFVLLFHYGLMREDETYRAPHDQLPNSVEERVDQVLLPMLQGLSPSVPSLVIFQSGFWDLRYWGMRALAEGANEPGRLAEGIVSIRERPLLWSELRWYRQRFGDVLGALQKTFPNSQIMTRTIQSYRGNEHARNVAIFELNESIKAMSRLYLVPTMRCECRELSPVVVLRGLIRGVDRLSTTGTELLQGSVSYADEQHFEIGGLPYKLWINMVLYYLDRSSKGCFAPASAQLSA</sequence>
<dbReference type="EMBL" id="FMWP01000088">
    <property type="protein sequence ID" value="SCZ96296.1"/>
    <property type="molecule type" value="Genomic_DNA"/>
</dbReference>
<proteinExistence type="predicted"/>
<keyword evidence="3" id="KW-1185">Reference proteome</keyword>
<gene>
    <name evidence="2" type="ORF">BZ3500_MVSOF-1268-A1-R1_CHR8-2G10099</name>
</gene>
<feature type="region of interest" description="Disordered" evidence="1">
    <location>
        <begin position="1"/>
        <end position="25"/>
    </location>
</feature>
<name>A0A2X0L5A2_9BASI</name>
<organism evidence="2 3">
    <name type="scientific">Microbotryum saponariae</name>
    <dbReference type="NCBI Taxonomy" id="289078"/>
    <lineage>
        <taxon>Eukaryota</taxon>
        <taxon>Fungi</taxon>
        <taxon>Dikarya</taxon>
        <taxon>Basidiomycota</taxon>
        <taxon>Pucciniomycotina</taxon>
        <taxon>Microbotryomycetes</taxon>
        <taxon>Microbotryales</taxon>
        <taxon>Microbotryaceae</taxon>
        <taxon>Microbotryum</taxon>
    </lineage>
</organism>
<evidence type="ECO:0000313" key="2">
    <source>
        <dbReference type="EMBL" id="SCZ96296.1"/>
    </source>
</evidence>
<evidence type="ECO:0000256" key="1">
    <source>
        <dbReference type="SAM" id="MobiDB-lite"/>
    </source>
</evidence>
<dbReference type="STRING" id="289078.A0A2X0L5A2"/>
<dbReference type="AlphaFoldDB" id="A0A2X0L5A2"/>
<dbReference type="OrthoDB" id="2588793at2759"/>
<protein>
    <submittedName>
        <fullName evidence="2">BZ3500_MvSof-1268-A1-R1_Chr8-2g10099 protein</fullName>
    </submittedName>
</protein>
<evidence type="ECO:0000313" key="3">
    <source>
        <dbReference type="Proteomes" id="UP000249723"/>
    </source>
</evidence>
<reference evidence="3" key="1">
    <citation type="submission" date="2016-10" db="EMBL/GenBank/DDBJ databases">
        <authorList>
            <person name="Jeantristanb JTB J.-T."/>
            <person name="Ricardo R."/>
        </authorList>
    </citation>
    <scope>NUCLEOTIDE SEQUENCE [LARGE SCALE GENOMIC DNA]</scope>
</reference>
<accession>A0A2X0L5A2</accession>
<dbReference type="Proteomes" id="UP000249723">
    <property type="component" value="Unassembled WGS sequence"/>
</dbReference>